<name>A0A317PJX0_9HYPH</name>
<keyword evidence="2" id="KW-1185">Reference proteome</keyword>
<sequence>MTTAPIPADADARPEHKDMALTPITLTTVSAFMLLAAATQPSVAQTDAASATPPQPSWTTQCASANRRQPLACAMEQRVVLKETGQQLAKLTIKTGPDAAEKPTLLLQLPLGISLRKGVSFAVDDGAALSLDIQTCEASGCYVGDVISDELLAAMRKGSQITIGLENLQQKEVKFAFSLSGFSASLDSIR</sequence>
<dbReference type="EMBL" id="QGTR01000003">
    <property type="protein sequence ID" value="PWW00320.1"/>
    <property type="molecule type" value="Genomic_DNA"/>
</dbReference>
<proteinExistence type="predicted"/>
<gene>
    <name evidence="1" type="ORF">DFR52_103523</name>
</gene>
<evidence type="ECO:0000313" key="1">
    <source>
        <dbReference type="EMBL" id="PWW00320.1"/>
    </source>
</evidence>
<evidence type="ECO:0000313" key="2">
    <source>
        <dbReference type="Proteomes" id="UP000246352"/>
    </source>
</evidence>
<reference evidence="1 2" key="1">
    <citation type="submission" date="2018-05" db="EMBL/GenBank/DDBJ databases">
        <title>Genomic Encyclopedia of Type Strains, Phase IV (KMG-IV): sequencing the most valuable type-strain genomes for metagenomic binning, comparative biology and taxonomic classification.</title>
        <authorList>
            <person name="Goeker M."/>
        </authorList>
    </citation>
    <scope>NUCLEOTIDE SEQUENCE [LARGE SCALE GENOMIC DNA]</scope>
    <source>
        <strain evidence="1 2">DSM 16791</strain>
    </source>
</reference>
<dbReference type="Gene3D" id="2.60.40.1880">
    <property type="entry name" value="Invasion associated locus B (IalB) protein"/>
    <property type="match status" value="1"/>
</dbReference>
<protein>
    <submittedName>
        <fullName evidence="1">Invasion protein IalB</fullName>
    </submittedName>
</protein>
<dbReference type="InterPro" id="IPR038696">
    <property type="entry name" value="IalB_sf"/>
</dbReference>
<dbReference type="Proteomes" id="UP000246352">
    <property type="component" value="Unassembled WGS sequence"/>
</dbReference>
<comment type="caution">
    <text evidence="1">The sequence shown here is derived from an EMBL/GenBank/DDBJ whole genome shotgun (WGS) entry which is preliminary data.</text>
</comment>
<organism evidence="1 2">
    <name type="scientific">Hoeflea marina</name>
    <dbReference type="NCBI Taxonomy" id="274592"/>
    <lineage>
        <taxon>Bacteria</taxon>
        <taxon>Pseudomonadati</taxon>
        <taxon>Pseudomonadota</taxon>
        <taxon>Alphaproteobacteria</taxon>
        <taxon>Hyphomicrobiales</taxon>
        <taxon>Rhizobiaceae</taxon>
        <taxon>Hoeflea</taxon>
    </lineage>
</organism>
<accession>A0A317PJX0</accession>
<dbReference type="AlphaFoldDB" id="A0A317PJX0"/>
<dbReference type="Pfam" id="PF06776">
    <property type="entry name" value="IalB"/>
    <property type="match status" value="1"/>
</dbReference>
<dbReference type="InterPro" id="IPR010642">
    <property type="entry name" value="Invasion_prot_B"/>
</dbReference>